<dbReference type="Pfam" id="PF00455">
    <property type="entry name" value="DeoRC"/>
    <property type="match status" value="1"/>
</dbReference>
<evidence type="ECO:0000256" key="3">
    <source>
        <dbReference type="ARBA" id="ARBA00023163"/>
    </source>
</evidence>
<protein>
    <submittedName>
        <fullName evidence="5">Lacr bacterial regulatory protein hth signature</fullName>
    </submittedName>
    <submittedName>
        <fullName evidence="6">Transcriptional regulator, DeoR family</fullName>
    </submittedName>
</protein>
<evidence type="ECO:0000313" key="6">
    <source>
        <dbReference type="EMBL" id="SEI74730.1"/>
    </source>
</evidence>
<dbReference type="Pfam" id="PF08220">
    <property type="entry name" value="HTH_DeoR"/>
    <property type="match status" value="1"/>
</dbReference>
<dbReference type="SMART" id="SM00420">
    <property type="entry name" value="HTH_DEOR"/>
    <property type="match status" value="1"/>
</dbReference>
<evidence type="ECO:0000256" key="2">
    <source>
        <dbReference type="ARBA" id="ARBA00023125"/>
    </source>
</evidence>
<reference evidence="6 8" key="2">
    <citation type="submission" date="2016-10" db="EMBL/GenBank/DDBJ databases">
        <authorList>
            <person name="Varghese N."/>
            <person name="Submissions S."/>
        </authorList>
    </citation>
    <scope>NUCLEOTIDE SEQUENCE [LARGE SCALE GENOMIC DNA]</scope>
    <source>
        <strain evidence="6 8">DSM 22150</strain>
    </source>
</reference>
<dbReference type="Proteomes" id="UP000076878">
    <property type="component" value="Unassembled WGS sequence"/>
</dbReference>
<evidence type="ECO:0000313" key="5">
    <source>
        <dbReference type="EMBL" id="CZQ91396.1"/>
    </source>
</evidence>
<evidence type="ECO:0000256" key="1">
    <source>
        <dbReference type="ARBA" id="ARBA00023015"/>
    </source>
</evidence>
<dbReference type="EMBL" id="FNYT01000003">
    <property type="protein sequence ID" value="SEI74730.1"/>
    <property type="molecule type" value="Genomic_DNA"/>
</dbReference>
<dbReference type="SUPFAM" id="SSF100950">
    <property type="entry name" value="NagB/RpiA/CoA transferase-like"/>
    <property type="match status" value="1"/>
</dbReference>
<dbReference type="OrthoDB" id="9798651at2"/>
<dbReference type="Proteomes" id="UP000199280">
    <property type="component" value="Unassembled WGS sequence"/>
</dbReference>
<dbReference type="InterPro" id="IPR037171">
    <property type="entry name" value="NagB/RpiA_transferase-like"/>
</dbReference>
<keyword evidence="3" id="KW-0804">Transcription</keyword>
<dbReference type="InterPro" id="IPR001034">
    <property type="entry name" value="DeoR_HTH"/>
</dbReference>
<dbReference type="SUPFAM" id="SSF46785">
    <property type="entry name" value="Winged helix' DNA-binding domain"/>
    <property type="match status" value="1"/>
</dbReference>
<keyword evidence="8" id="KW-1185">Reference proteome</keyword>
<evidence type="ECO:0000259" key="4">
    <source>
        <dbReference type="PROSITE" id="PS51000"/>
    </source>
</evidence>
<dbReference type="InterPro" id="IPR050313">
    <property type="entry name" value="Carb_Metab_HTH_regulators"/>
</dbReference>
<dbReference type="InterPro" id="IPR018356">
    <property type="entry name" value="Tscrpt_reg_HTH_DeoR_CS"/>
</dbReference>
<accession>A0A143YKW1</accession>
<sequence>MYQEERIQQMQRLLEDKKRLSKKEIMAAFQISSDTARRDILEFLKTGMAVRTHGGIMLSEYSPRILTFGERIGIHKPEKERMAARVLEEIAENSTLFLDVSTTLLLAAQKLNKACTVFTHSLDNAFALGMNPKIKVHLLGGELNHEDRFFFSVRSLKEMDAIKFDVCFIGAASLEEEGVFFKEANNALIKQKVVKQSRQVVLVAENQKFSKEAQFKGAAYQDVDCFITDKALTAKQQTYFEDQTEIIFEEETI</sequence>
<dbReference type="SMART" id="SM01134">
    <property type="entry name" value="DeoRC"/>
    <property type="match status" value="1"/>
</dbReference>
<evidence type="ECO:0000313" key="7">
    <source>
        <dbReference type="Proteomes" id="UP000076878"/>
    </source>
</evidence>
<gene>
    <name evidence="6" type="ORF">SAMN05216375_10387</name>
    <name evidence="5" type="ORF">TR210_956</name>
</gene>
<dbReference type="STRING" id="640938.TR210_956"/>
<evidence type="ECO:0000313" key="8">
    <source>
        <dbReference type="Proteomes" id="UP000199280"/>
    </source>
</evidence>
<keyword evidence="1" id="KW-0805">Transcription regulation</keyword>
<organism evidence="5 7">
    <name type="scientific">Trichococcus ilyis</name>
    <dbReference type="NCBI Taxonomy" id="640938"/>
    <lineage>
        <taxon>Bacteria</taxon>
        <taxon>Bacillati</taxon>
        <taxon>Bacillota</taxon>
        <taxon>Bacilli</taxon>
        <taxon>Lactobacillales</taxon>
        <taxon>Carnobacteriaceae</taxon>
        <taxon>Trichococcus</taxon>
    </lineage>
</organism>
<feature type="domain" description="HTH deoR-type" evidence="4">
    <location>
        <begin position="3"/>
        <end position="58"/>
    </location>
</feature>
<keyword evidence="2" id="KW-0238">DNA-binding</keyword>
<dbReference type="Gene3D" id="3.40.50.1360">
    <property type="match status" value="1"/>
</dbReference>
<name>A0A143YKW1_9LACT</name>
<reference evidence="5 7" key="1">
    <citation type="submission" date="2016-02" db="EMBL/GenBank/DDBJ databases">
        <authorList>
            <person name="Wen L."/>
            <person name="He K."/>
            <person name="Yang H."/>
        </authorList>
    </citation>
    <scope>NUCLEOTIDE SEQUENCE [LARGE SCALE GENOMIC DNA]</scope>
    <source>
        <strain evidence="5">Trichococcus_R210</strain>
    </source>
</reference>
<dbReference type="PROSITE" id="PS00894">
    <property type="entry name" value="HTH_DEOR_1"/>
    <property type="match status" value="1"/>
</dbReference>
<dbReference type="EMBL" id="FJNB01000005">
    <property type="protein sequence ID" value="CZQ91396.1"/>
    <property type="molecule type" value="Genomic_DNA"/>
</dbReference>
<dbReference type="GO" id="GO:0003700">
    <property type="term" value="F:DNA-binding transcription factor activity"/>
    <property type="evidence" value="ECO:0007669"/>
    <property type="project" value="InterPro"/>
</dbReference>
<dbReference type="InterPro" id="IPR014036">
    <property type="entry name" value="DeoR-like_C"/>
</dbReference>
<dbReference type="PRINTS" id="PR00037">
    <property type="entry name" value="HTHLACR"/>
</dbReference>
<dbReference type="PROSITE" id="PS51000">
    <property type="entry name" value="HTH_DEOR_2"/>
    <property type="match status" value="1"/>
</dbReference>
<dbReference type="PANTHER" id="PTHR30363">
    <property type="entry name" value="HTH-TYPE TRANSCRIPTIONAL REGULATOR SRLR-RELATED"/>
    <property type="match status" value="1"/>
</dbReference>
<dbReference type="AlphaFoldDB" id="A0A143YKW1"/>
<dbReference type="PANTHER" id="PTHR30363:SF51">
    <property type="entry name" value="HTH-TYPE TRANSCRIPTIONAL REPRESSOR GLCR"/>
    <property type="match status" value="1"/>
</dbReference>
<proteinExistence type="predicted"/>
<dbReference type="GO" id="GO:0003677">
    <property type="term" value="F:DNA binding"/>
    <property type="evidence" value="ECO:0007669"/>
    <property type="project" value="UniProtKB-KW"/>
</dbReference>
<dbReference type="InterPro" id="IPR036390">
    <property type="entry name" value="WH_DNA-bd_sf"/>
</dbReference>